<evidence type="ECO:0000313" key="2">
    <source>
        <dbReference type="Proteomes" id="UP000433652"/>
    </source>
</evidence>
<reference evidence="1 2" key="1">
    <citation type="submission" date="2019-12" db="EMBL/GenBank/DDBJ databases">
        <title>Genomic-based taxomic classification of the family Erythrobacteraceae.</title>
        <authorList>
            <person name="Xu L."/>
        </authorList>
    </citation>
    <scope>NUCLEOTIDE SEQUENCE [LARGE SCALE GENOMIC DNA]</scope>
    <source>
        <strain evidence="1 2">MCCC 1K01500</strain>
    </source>
</reference>
<accession>A0A6I4SX27</accession>
<gene>
    <name evidence="1" type="ORF">GRI89_13905</name>
</gene>
<sequence>MGFKLPPPKMGIDAMCSDQSKTTATVALEEAAVGLTLQCLIARFWREAEKSTGGRADLCFVEEGKFIIDGMVEALGREAIRKVGAYRQELGRQQNGARHSRHLMSNFDFDLGALATEGKAIVRAVMTHFGGTGNPPLKLEAALAIYDVTITADLQPEGAWLLASLHMQPVFVAENHPARNMPREYSHHGRD</sequence>
<protein>
    <recommendedName>
        <fullName evidence="3">SnoaL-like domain-containing protein</fullName>
    </recommendedName>
</protein>
<dbReference type="OrthoDB" id="981191at2"/>
<evidence type="ECO:0000313" key="1">
    <source>
        <dbReference type="EMBL" id="MXO60634.1"/>
    </source>
</evidence>
<organism evidence="1 2">
    <name type="scientific">Croceibacterium salegens</name>
    <dbReference type="NCBI Taxonomy" id="1737568"/>
    <lineage>
        <taxon>Bacteria</taxon>
        <taxon>Pseudomonadati</taxon>
        <taxon>Pseudomonadota</taxon>
        <taxon>Alphaproteobacteria</taxon>
        <taxon>Sphingomonadales</taxon>
        <taxon>Erythrobacteraceae</taxon>
        <taxon>Croceibacterium</taxon>
    </lineage>
</organism>
<dbReference type="AlphaFoldDB" id="A0A6I4SX27"/>
<name>A0A6I4SX27_9SPHN</name>
<dbReference type="Proteomes" id="UP000433652">
    <property type="component" value="Unassembled WGS sequence"/>
</dbReference>
<dbReference type="EMBL" id="WTYM01000054">
    <property type="protein sequence ID" value="MXO60634.1"/>
    <property type="molecule type" value="Genomic_DNA"/>
</dbReference>
<proteinExistence type="predicted"/>
<dbReference type="InterPro" id="IPR032710">
    <property type="entry name" value="NTF2-like_dom_sf"/>
</dbReference>
<evidence type="ECO:0008006" key="3">
    <source>
        <dbReference type="Google" id="ProtNLM"/>
    </source>
</evidence>
<dbReference type="SUPFAM" id="SSF54427">
    <property type="entry name" value="NTF2-like"/>
    <property type="match status" value="1"/>
</dbReference>
<dbReference type="RefSeq" id="WP_159796868.1">
    <property type="nucleotide sequence ID" value="NZ_WTYM01000054.1"/>
</dbReference>
<comment type="caution">
    <text evidence="1">The sequence shown here is derived from an EMBL/GenBank/DDBJ whole genome shotgun (WGS) entry which is preliminary data.</text>
</comment>
<dbReference type="Gene3D" id="3.10.450.50">
    <property type="match status" value="1"/>
</dbReference>
<keyword evidence="2" id="KW-1185">Reference proteome</keyword>